<keyword evidence="1" id="KW-0175">Coiled coil</keyword>
<accession>J9E6W3</accession>
<sequence length="77" mass="9268">MRHNWDAEKLRADALQEQMNTRENDYSGLQQENRMYKEQLRDARAQIATLMSDKQNLERDMVELERKFALVNELLKV</sequence>
<organism evidence="2 3">
    <name type="scientific">Wuchereria bancrofti</name>
    <dbReference type="NCBI Taxonomy" id="6293"/>
    <lineage>
        <taxon>Eukaryota</taxon>
        <taxon>Metazoa</taxon>
        <taxon>Ecdysozoa</taxon>
        <taxon>Nematoda</taxon>
        <taxon>Chromadorea</taxon>
        <taxon>Rhabditida</taxon>
        <taxon>Spirurina</taxon>
        <taxon>Spiruromorpha</taxon>
        <taxon>Filarioidea</taxon>
        <taxon>Onchocercidae</taxon>
        <taxon>Wuchereria</taxon>
    </lineage>
</organism>
<comment type="caution">
    <text evidence="2">The sequence shown here is derived from an EMBL/GenBank/DDBJ whole genome shotgun (WGS) entry which is preliminary data.</text>
</comment>
<evidence type="ECO:0000313" key="3">
    <source>
        <dbReference type="Proteomes" id="UP000004810"/>
    </source>
</evidence>
<evidence type="ECO:0000313" key="2">
    <source>
        <dbReference type="EMBL" id="EJW72727.1"/>
    </source>
</evidence>
<reference evidence="3" key="1">
    <citation type="submission" date="2012-08" db="EMBL/GenBank/DDBJ databases">
        <title>The Genome Sequence of Wuchereria bancrofti.</title>
        <authorList>
            <person name="Nutman T.B."/>
            <person name="Fink D.L."/>
            <person name="Russ C."/>
            <person name="Young S."/>
            <person name="Zeng Q."/>
            <person name="Koehrsen M."/>
            <person name="Alvarado L."/>
            <person name="Berlin A."/>
            <person name="Chapman S.B."/>
            <person name="Chen Z."/>
            <person name="Freedman E."/>
            <person name="Gellesch M."/>
            <person name="Goldberg J."/>
            <person name="Griggs A."/>
            <person name="Gujja S."/>
            <person name="Heilman E.R."/>
            <person name="Heiman D."/>
            <person name="Hepburn T."/>
            <person name="Howarth C."/>
            <person name="Jen D."/>
            <person name="Larson L."/>
            <person name="Lewis B."/>
            <person name="Mehta T."/>
            <person name="Park D."/>
            <person name="Pearson M."/>
            <person name="Roberts A."/>
            <person name="Saif S."/>
            <person name="Shea T."/>
            <person name="Shenoy N."/>
            <person name="Sisk P."/>
            <person name="Stolte C."/>
            <person name="Sykes S."/>
            <person name="Walk T."/>
            <person name="White J."/>
            <person name="Yandava C."/>
            <person name="Haas B."/>
            <person name="Henn M.R."/>
            <person name="Nusbaum C."/>
            <person name="Birren B."/>
        </authorList>
    </citation>
    <scope>NUCLEOTIDE SEQUENCE [LARGE SCALE GENOMIC DNA]</scope>
    <source>
        <strain evidence="3">NA</strain>
    </source>
</reference>
<protein>
    <submittedName>
        <fullName evidence="2">Uncharacterized protein</fullName>
    </submittedName>
</protein>
<evidence type="ECO:0000256" key="1">
    <source>
        <dbReference type="SAM" id="Coils"/>
    </source>
</evidence>
<dbReference type="AlphaFoldDB" id="J9E6W3"/>
<feature type="coiled-coil region" evidence="1">
    <location>
        <begin position="12"/>
        <end position="74"/>
    </location>
</feature>
<proteinExistence type="predicted"/>
<dbReference type="Proteomes" id="UP000004810">
    <property type="component" value="Unassembled WGS sequence"/>
</dbReference>
<gene>
    <name evidence="2" type="ORF">WUBG_16367</name>
</gene>
<dbReference type="EMBL" id="ADBV01015531">
    <property type="protein sequence ID" value="EJW72727.1"/>
    <property type="molecule type" value="Genomic_DNA"/>
</dbReference>
<name>J9E6W3_WUCBA</name>